<dbReference type="Proteomes" id="UP000242320">
    <property type="component" value="Unassembled WGS sequence"/>
</dbReference>
<name>A0A1X2L8F2_9MYCO</name>
<proteinExistence type="predicted"/>
<reference evidence="1 2" key="1">
    <citation type="submission" date="2017-04" db="EMBL/GenBank/DDBJ databases">
        <title>The new phylogeny of genus Mycobacterium.</title>
        <authorList>
            <person name="Tortoli E."/>
            <person name="Trovato A."/>
            <person name="Cirillo D.M."/>
        </authorList>
    </citation>
    <scope>NUCLEOTIDE SEQUENCE [LARGE SCALE GENOMIC DNA]</scope>
    <source>
        <strain evidence="1 2">DSM 45247</strain>
    </source>
</reference>
<evidence type="ECO:0000313" key="1">
    <source>
        <dbReference type="EMBL" id="OSC30215.1"/>
    </source>
</evidence>
<organism evidence="1 2">
    <name type="scientific">Mycolicibacterium vulneris</name>
    <dbReference type="NCBI Taxonomy" id="547163"/>
    <lineage>
        <taxon>Bacteria</taxon>
        <taxon>Bacillati</taxon>
        <taxon>Actinomycetota</taxon>
        <taxon>Actinomycetes</taxon>
        <taxon>Mycobacteriales</taxon>
        <taxon>Mycobacteriaceae</taxon>
        <taxon>Mycolicibacterium</taxon>
    </lineage>
</organism>
<accession>A0A1X2L8F2</accession>
<gene>
    <name evidence="1" type="ORF">B8W69_07880</name>
</gene>
<sequence>MHRGFGQQREEACFQLERQRAIVNRLDAFERDDSRGGEEDVILAKHRNGPTKTVTVADELHLLRFTNMAR</sequence>
<protein>
    <submittedName>
        <fullName evidence="1">Uncharacterized protein</fullName>
    </submittedName>
</protein>
<dbReference type="AlphaFoldDB" id="A0A1X2L8F2"/>
<evidence type="ECO:0000313" key="2">
    <source>
        <dbReference type="Proteomes" id="UP000242320"/>
    </source>
</evidence>
<comment type="caution">
    <text evidence="1">The sequence shown here is derived from an EMBL/GenBank/DDBJ whole genome shotgun (WGS) entry which is preliminary data.</text>
</comment>
<keyword evidence="2" id="KW-1185">Reference proteome</keyword>
<dbReference type="EMBL" id="NCXM01000006">
    <property type="protein sequence ID" value="OSC30215.1"/>
    <property type="molecule type" value="Genomic_DNA"/>
</dbReference>